<dbReference type="CDD" id="cd01741">
    <property type="entry name" value="GATase1_1"/>
    <property type="match status" value="1"/>
</dbReference>
<organism evidence="2 3">
    <name type="scientific">Denitrobaculum tricleocarpae</name>
    <dbReference type="NCBI Taxonomy" id="2591009"/>
    <lineage>
        <taxon>Bacteria</taxon>
        <taxon>Pseudomonadati</taxon>
        <taxon>Pseudomonadota</taxon>
        <taxon>Alphaproteobacteria</taxon>
        <taxon>Rhodospirillales</taxon>
        <taxon>Rhodospirillaceae</taxon>
        <taxon>Denitrobaculum</taxon>
    </lineage>
</organism>
<evidence type="ECO:0000259" key="1">
    <source>
        <dbReference type="Pfam" id="PF00117"/>
    </source>
</evidence>
<keyword evidence="2" id="KW-0315">Glutamine amidotransferase</keyword>
<reference evidence="2 3" key="1">
    <citation type="submission" date="2019-06" db="EMBL/GenBank/DDBJ databases">
        <title>Whole genome sequence for Rhodospirillaceae sp. R148.</title>
        <authorList>
            <person name="Wang G."/>
        </authorList>
    </citation>
    <scope>NUCLEOTIDE SEQUENCE [LARGE SCALE GENOMIC DNA]</scope>
    <source>
        <strain evidence="2 3">R148</strain>
    </source>
</reference>
<dbReference type="InterPro" id="IPR017926">
    <property type="entry name" value="GATASE"/>
</dbReference>
<evidence type="ECO:0000313" key="2">
    <source>
        <dbReference type="EMBL" id="TQV74467.1"/>
    </source>
</evidence>
<dbReference type="GO" id="GO:0005829">
    <property type="term" value="C:cytosol"/>
    <property type="evidence" value="ECO:0007669"/>
    <property type="project" value="TreeGrafter"/>
</dbReference>
<dbReference type="OrthoDB" id="7365442at2"/>
<name>A0A545TB74_9PROT</name>
<comment type="caution">
    <text evidence="2">The sequence shown here is derived from an EMBL/GenBank/DDBJ whole genome shotgun (WGS) entry which is preliminary data.</text>
</comment>
<dbReference type="RefSeq" id="WP_142899098.1">
    <property type="nucleotide sequence ID" value="NZ_ML660061.1"/>
</dbReference>
<dbReference type="Gene3D" id="3.40.50.880">
    <property type="match status" value="1"/>
</dbReference>
<dbReference type="Proteomes" id="UP000315252">
    <property type="component" value="Unassembled WGS sequence"/>
</dbReference>
<feature type="domain" description="Glutamine amidotransferase" evidence="1">
    <location>
        <begin position="16"/>
        <end position="183"/>
    </location>
</feature>
<keyword evidence="3" id="KW-1185">Reference proteome</keyword>
<dbReference type="InterPro" id="IPR044992">
    <property type="entry name" value="ChyE-like"/>
</dbReference>
<evidence type="ECO:0000313" key="3">
    <source>
        <dbReference type="Proteomes" id="UP000315252"/>
    </source>
</evidence>
<dbReference type="InterPro" id="IPR029062">
    <property type="entry name" value="Class_I_gatase-like"/>
</dbReference>
<dbReference type="PANTHER" id="PTHR42695:SF5">
    <property type="entry name" value="GLUTAMINE AMIDOTRANSFERASE YLR126C-RELATED"/>
    <property type="match status" value="1"/>
</dbReference>
<sequence length="237" mass="26521">MRLLVFQHLDCEHPGQLRQYLKQDGIDWTAVELDEGEPIPPLEDYDVLWVMGGPMDVWDVDENPWLVEEKQAIRRWVRDLNKPYLGLCLGHQLLADALGGTCGPQPIPEIGVLDVELTAEGEADPLFKDMPVRQKALQWHSVRVAQPPEGATVLAGSDSCRIQAMRIGENAWSLQYHVEVEPDTVANWAEIEAYRASLERTLGKGALEAMKADADANMKGFVSNAEKLYRNFMAAIS</sequence>
<keyword evidence="2" id="KW-0808">Transferase</keyword>
<protein>
    <submittedName>
        <fullName evidence="2">Type 1 glutamine amidotransferase</fullName>
    </submittedName>
</protein>
<dbReference type="GO" id="GO:0016740">
    <property type="term" value="F:transferase activity"/>
    <property type="evidence" value="ECO:0007669"/>
    <property type="project" value="UniProtKB-KW"/>
</dbReference>
<dbReference type="SUPFAM" id="SSF52317">
    <property type="entry name" value="Class I glutamine amidotransferase-like"/>
    <property type="match status" value="1"/>
</dbReference>
<dbReference type="Pfam" id="PF00117">
    <property type="entry name" value="GATase"/>
    <property type="match status" value="1"/>
</dbReference>
<dbReference type="EMBL" id="VHSH01000010">
    <property type="protein sequence ID" value="TQV74467.1"/>
    <property type="molecule type" value="Genomic_DNA"/>
</dbReference>
<accession>A0A545TB74</accession>
<dbReference type="PROSITE" id="PS51273">
    <property type="entry name" value="GATASE_TYPE_1"/>
    <property type="match status" value="1"/>
</dbReference>
<gene>
    <name evidence="2" type="ORF">FKG95_24630</name>
</gene>
<proteinExistence type="predicted"/>
<dbReference type="AlphaFoldDB" id="A0A545TB74"/>
<dbReference type="PANTHER" id="PTHR42695">
    <property type="entry name" value="GLUTAMINE AMIDOTRANSFERASE YLR126C-RELATED"/>
    <property type="match status" value="1"/>
</dbReference>